<dbReference type="InterPro" id="IPR052556">
    <property type="entry name" value="PolySynth_Transporter"/>
</dbReference>
<feature type="transmembrane region" description="Helical" evidence="5">
    <location>
        <begin position="337"/>
        <end position="360"/>
    </location>
</feature>
<evidence type="ECO:0000256" key="1">
    <source>
        <dbReference type="ARBA" id="ARBA00004141"/>
    </source>
</evidence>
<dbReference type="AlphaFoldDB" id="A0A0R1V4F1"/>
<comment type="caution">
    <text evidence="6">The sequence shown here is derived from an EMBL/GenBank/DDBJ whole genome shotgun (WGS) entry which is preliminary data.</text>
</comment>
<dbReference type="EMBL" id="AZFN01000034">
    <property type="protein sequence ID" value="KRM00445.1"/>
    <property type="molecule type" value="Genomic_DNA"/>
</dbReference>
<dbReference type="GO" id="GO:0016020">
    <property type="term" value="C:membrane"/>
    <property type="evidence" value="ECO:0007669"/>
    <property type="project" value="UniProtKB-SubCell"/>
</dbReference>
<reference evidence="6 7" key="1">
    <citation type="journal article" date="2015" name="Genome Announc.">
        <title>Expanding the biotechnology potential of lactobacilli through comparative genomics of 213 strains and associated genera.</title>
        <authorList>
            <person name="Sun Z."/>
            <person name="Harris H.M."/>
            <person name="McCann A."/>
            <person name="Guo C."/>
            <person name="Argimon S."/>
            <person name="Zhang W."/>
            <person name="Yang X."/>
            <person name="Jeffery I.B."/>
            <person name="Cooney J.C."/>
            <person name="Kagawa T.F."/>
            <person name="Liu W."/>
            <person name="Song Y."/>
            <person name="Salvetti E."/>
            <person name="Wrobel A."/>
            <person name="Rasinkangas P."/>
            <person name="Parkhill J."/>
            <person name="Rea M.C."/>
            <person name="O'Sullivan O."/>
            <person name="Ritari J."/>
            <person name="Douillard F.P."/>
            <person name="Paul Ross R."/>
            <person name="Yang R."/>
            <person name="Briner A.E."/>
            <person name="Felis G.E."/>
            <person name="de Vos W.M."/>
            <person name="Barrangou R."/>
            <person name="Klaenhammer T.R."/>
            <person name="Caufield P.W."/>
            <person name="Cui Y."/>
            <person name="Zhang H."/>
            <person name="O'Toole P.W."/>
        </authorList>
    </citation>
    <scope>NUCLEOTIDE SEQUENCE [LARGE SCALE GENOMIC DNA]</scope>
    <source>
        <strain evidence="6 7">DSM 16045</strain>
    </source>
</reference>
<name>A0A0R1V4F1_9LACO</name>
<keyword evidence="2 5" id="KW-0812">Transmembrane</keyword>
<dbReference type="Pfam" id="PF01943">
    <property type="entry name" value="Polysacc_synt"/>
    <property type="match status" value="1"/>
</dbReference>
<proteinExistence type="predicted"/>
<keyword evidence="3 5" id="KW-1133">Transmembrane helix</keyword>
<feature type="transmembrane region" description="Helical" evidence="5">
    <location>
        <begin position="25"/>
        <end position="45"/>
    </location>
</feature>
<feature type="transmembrane region" description="Helical" evidence="5">
    <location>
        <begin position="269"/>
        <end position="288"/>
    </location>
</feature>
<feature type="transmembrane region" description="Helical" evidence="5">
    <location>
        <begin position="66"/>
        <end position="86"/>
    </location>
</feature>
<feature type="transmembrane region" description="Helical" evidence="5">
    <location>
        <begin position="396"/>
        <end position="416"/>
    </location>
</feature>
<evidence type="ECO:0000313" key="7">
    <source>
        <dbReference type="Proteomes" id="UP000051739"/>
    </source>
</evidence>
<dbReference type="InterPro" id="IPR002797">
    <property type="entry name" value="Polysacc_synth"/>
</dbReference>
<accession>A0A0R1V4F1</accession>
<feature type="transmembrane region" description="Helical" evidence="5">
    <location>
        <begin position="308"/>
        <end position="325"/>
    </location>
</feature>
<protein>
    <submittedName>
        <fullName evidence="6">EpsN</fullName>
    </submittedName>
</protein>
<feature type="transmembrane region" description="Helical" evidence="5">
    <location>
        <begin position="150"/>
        <end position="172"/>
    </location>
</feature>
<feature type="transmembrane region" description="Helical" evidence="5">
    <location>
        <begin position="122"/>
        <end position="144"/>
    </location>
</feature>
<keyword evidence="7" id="KW-1185">Reference proteome</keyword>
<evidence type="ECO:0000256" key="4">
    <source>
        <dbReference type="ARBA" id="ARBA00023136"/>
    </source>
</evidence>
<comment type="subcellular location">
    <subcellularLocation>
        <location evidence="1">Membrane</location>
        <topology evidence="1">Multi-pass membrane protein</topology>
    </subcellularLocation>
</comment>
<dbReference type="Proteomes" id="UP000051739">
    <property type="component" value="Unassembled WGS sequence"/>
</dbReference>
<organism evidence="6 7">
    <name type="scientific">Limosilactobacillus gastricus DSM 16045</name>
    <dbReference type="NCBI Taxonomy" id="1423749"/>
    <lineage>
        <taxon>Bacteria</taxon>
        <taxon>Bacillati</taxon>
        <taxon>Bacillota</taxon>
        <taxon>Bacilli</taxon>
        <taxon>Lactobacillales</taxon>
        <taxon>Lactobacillaceae</taxon>
        <taxon>Limosilactobacillus</taxon>
    </lineage>
</organism>
<feature type="transmembrane region" description="Helical" evidence="5">
    <location>
        <begin position="223"/>
        <end position="248"/>
    </location>
</feature>
<sequence>MMFPIITFPYVSRVLGVTNLGKYNFSYSVVSYFLLIAALGINTYAIREGAKYRDNKRLLNEFASQVFSINVVSTILAYLLLLLTVITFGELHSYSVCIAVFSIQIIFTTIGTEWIYSIYENYAYITWRSILFKIISIILLFLFVHKSSDYIIYAGITVFASVGSNVWNFIYARTFTHIVFTFRMKIREHIKPIFVIFASSIAIMIYVNSDVTILGIMKDAYVVGIYSVSAKIYTILKTILSAALIVTVPRLSLFYGQKRFKEFTETASSVFNLLVLLVFPAVVGLIFISRNVVLLISGVNFVRATSSLQLLSMAAIFSIFAWFYSDCILIPAKMENIVLISTIISAVVNLVLNFLLIPYFSENASAFATIIAEMVNMFITIKYGRNIVTINGFKRNLYSVIFASIFVAISCYIVNLLSLIPFWSIVVSVILSSITYFGVLIICKNKLVITYINERIFRNK</sequence>
<feature type="transmembrane region" description="Helical" evidence="5">
    <location>
        <begin position="366"/>
        <end position="384"/>
    </location>
</feature>
<dbReference type="PATRIC" id="fig|1423749.3.peg.1255"/>
<feature type="transmembrane region" description="Helical" evidence="5">
    <location>
        <begin position="422"/>
        <end position="443"/>
    </location>
</feature>
<gene>
    <name evidence="6" type="ORF">FC60_GL001226</name>
</gene>
<dbReference type="PANTHER" id="PTHR43424:SF1">
    <property type="entry name" value="LOCUS PUTATIVE PROTEIN 1-RELATED"/>
    <property type="match status" value="1"/>
</dbReference>
<feature type="transmembrane region" description="Helical" evidence="5">
    <location>
        <begin position="92"/>
        <end position="110"/>
    </location>
</feature>
<dbReference type="PANTHER" id="PTHR43424">
    <property type="entry name" value="LOCUS PUTATIVE PROTEIN 1-RELATED"/>
    <property type="match status" value="1"/>
</dbReference>
<evidence type="ECO:0000256" key="2">
    <source>
        <dbReference type="ARBA" id="ARBA00022692"/>
    </source>
</evidence>
<keyword evidence="4 5" id="KW-0472">Membrane</keyword>
<evidence type="ECO:0000256" key="5">
    <source>
        <dbReference type="SAM" id="Phobius"/>
    </source>
</evidence>
<evidence type="ECO:0000256" key="3">
    <source>
        <dbReference type="ARBA" id="ARBA00022989"/>
    </source>
</evidence>
<dbReference type="CDD" id="cd13128">
    <property type="entry name" value="MATE_Wzx_like"/>
    <property type="match status" value="1"/>
</dbReference>
<feature type="transmembrane region" description="Helical" evidence="5">
    <location>
        <begin position="193"/>
        <end position="217"/>
    </location>
</feature>
<evidence type="ECO:0000313" key="6">
    <source>
        <dbReference type="EMBL" id="KRM00445.1"/>
    </source>
</evidence>